<gene>
    <name evidence="2" type="ORF">B0T46_14135</name>
</gene>
<comment type="caution">
    <text evidence="2">The sequence shown here is derived from an EMBL/GenBank/DDBJ whole genome shotgun (WGS) entry which is preliminary data.</text>
</comment>
<dbReference type="EMBL" id="MUMY01000011">
    <property type="protein sequence ID" value="ONM48133.1"/>
    <property type="molecule type" value="Genomic_DNA"/>
</dbReference>
<dbReference type="RefSeq" id="WP_077117224.1">
    <property type="nucleotide sequence ID" value="NZ_LOKT01000011.1"/>
</dbReference>
<name>A0A1W0AUH8_9NOCA</name>
<organism evidence="2 3">
    <name type="scientific">Nocardia donostiensis</name>
    <dbReference type="NCBI Taxonomy" id="1538463"/>
    <lineage>
        <taxon>Bacteria</taxon>
        <taxon>Bacillati</taxon>
        <taxon>Actinomycetota</taxon>
        <taxon>Actinomycetes</taxon>
        <taxon>Mycobacteriales</taxon>
        <taxon>Nocardiaceae</taxon>
        <taxon>Nocardia</taxon>
    </lineage>
</organism>
<dbReference type="InterPro" id="IPR056077">
    <property type="entry name" value="DUF7660"/>
</dbReference>
<evidence type="ECO:0000259" key="1">
    <source>
        <dbReference type="Pfam" id="PF24693"/>
    </source>
</evidence>
<protein>
    <recommendedName>
        <fullName evidence="1">DUF7660 domain-containing protein</fullName>
    </recommendedName>
</protein>
<reference evidence="2 3" key="1">
    <citation type="journal article" date="2016" name="Antonie Van Leeuwenhoek">
        <title>Nocardia donostiensis sp. nov., isolated from human respiratory specimens.</title>
        <authorList>
            <person name="Ercibengoa M."/>
            <person name="Bell M."/>
            <person name="Marimon J.M."/>
            <person name="Humrighouse B."/>
            <person name="Klenk H.P."/>
            <person name="Potter G."/>
            <person name="Perez-Trallero E."/>
        </authorList>
    </citation>
    <scope>NUCLEOTIDE SEQUENCE [LARGE SCALE GENOMIC DNA]</scope>
    <source>
        <strain evidence="2 3">X1655</strain>
    </source>
</reference>
<dbReference type="Proteomes" id="UP000188836">
    <property type="component" value="Unassembled WGS sequence"/>
</dbReference>
<feature type="domain" description="DUF7660" evidence="1">
    <location>
        <begin position="14"/>
        <end position="79"/>
    </location>
</feature>
<keyword evidence="3" id="KW-1185">Reference proteome</keyword>
<proteinExistence type="predicted"/>
<evidence type="ECO:0000313" key="3">
    <source>
        <dbReference type="Proteomes" id="UP000188836"/>
    </source>
</evidence>
<dbReference type="Pfam" id="PF24693">
    <property type="entry name" value="DUF7660"/>
    <property type="match status" value="1"/>
</dbReference>
<sequence>MPPPVPDDVNDFDSFIRFARSLSNGLIEDSTAYPNVGSADFLESLAAWLEDARVNHQDIDTFDKWRFVAQLLVAGLMYE</sequence>
<dbReference type="AlphaFoldDB" id="A0A1W0AUH8"/>
<evidence type="ECO:0000313" key="2">
    <source>
        <dbReference type="EMBL" id="ONM48133.1"/>
    </source>
</evidence>
<dbReference type="OrthoDB" id="1373771at2"/>
<accession>A0A1W0AUH8</accession>